<dbReference type="Pfam" id="PF00829">
    <property type="entry name" value="Ribosomal_L21p"/>
    <property type="match status" value="1"/>
</dbReference>
<evidence type="ECO:0000256" key="4">
    <source>
        <dbReference type="ARBA" id="ARBA00022980"/>
    </source>
</evidence>
<dbReference type="GO" id="GO:0003735">
    <property type="term" value="F:structural constituent of ribosome"/>
    <property type="evidence" value="ECO:0007669"/>
    <property type="project" value="InterPro"/>
</dbReference>
<dbReference type="HAMAP" id="MF_01363">
    <property type="entry name" value="Ribosomal_bL21"/>
    <property type="match status" value="1"/>
</dbReference>
<dbReference type="PANTHER" id="PTHR21349:SF0">
    <property type="entry name" value="LARGE RIBOSOMAL SUBUNIT PROTEIN BL21M"/>
    <property type="match status" value="1"/>
</dbReference>
<keyword evidence="3" id="KW-0694">RNA-binding</keyword>
<dbReference type="PROSITE" id="PS01169">
    <property type="entry name" value="RIBOSOMAL_L21"/>
    <property type="match status" value="1"/>
</dbReference>
<dbReference type="GO" id="GO:0006412">
    <property type="term" value="P:translation"/>
    <property type="evidence" value="ECO:0007669"/>
    <property type="project" value="InterPro"/>
</dbReference>
<keyword evidence="5" id="KW-0687">Ribonucleoprotein</keyword>
<organism evidence="7 8">
    <name type="scientific">Acanthamoeba castellanii (strain ATCC 30010 / Neff)</name>
    <dbReference type="NCBI Taxonomy" id="1257118"/>
    <lineage>
        <taxon>Eukaryota</taxon>
        <taxon>Amoebozoa</taxon>
        <taxon>Discosea</taxon>
        <taxon>Longamoebia</taxon>
        <taxon>Centramoebida</taxon>
        <taxon>Acanthamoebidae</taxon>
        <taxon>Acanthamoeba</taxon>
    </lineage>
</organism>
<dbReference type="InterPro" id="IPR028909">
    <property type="entry name" value="bL21-like"/>
</dbReference>
<keyword evidence="8" id="KW-1185">Reference proteome</keyword>
<evidence type="ECO:0000256" key="3">
    <source>
        <dbReference type="ARBA" id="ARBA00022884"/>
    </source>
</evidence>
<name>L8GFT2_ACACF</name>
<dbReference type="Proteomes" id="UP000011083">
    <property type="component" value="Unassembled WGS sequence"/>
</dbReference>
<dbReference type="KEGG" id="acan:ACA1_399950"/>
<dbReference type="PANTHER" id="PTHR21349">
    <property type="entry name" value="50S RIBOSOMAL PROTEIN L21"/>
    <property type="match status" value="1"/>
</dbReference>
<protein>
    <recommendedName>
        <fullName evidence="6">Large ribosomal subunit protein bL21m</fullName>
    </recommendedName>
</protein>
<keyword evidence="4 7" id="KW-0689">Ribosomal protein</keyword>
<evidence type="ECO:0000313" key="7">
    <source>
        <dbReference type="EMBL" id="ELR11945.1"/>
    </source>
</evidence>
<dbReference type="NCBIfam" id="TIGR00061">
    <property type="entry name" value="L21"/>
    <property type="match status" value="1"/>
</dbReference>
<dbReference type="GO" id="GO:0019843">
    <property type="term" value="F:rRNA binding"/>
    <property type="evidence" value="ECO:0007669"/>
    <property type="project" value="UniProtKB-KW"/>
</dbReference>
<dbReference type="InterPro" id="IPR036164">
    <property type="entry name" value="bL21-like_sf"/>
</dbReference>
<dbReference type="InterPro" id="IPR018258">
    <property type="entry name" value="Ribosomal_bL21_CS"/>
</dbReference>
<evidence type="ECO:0000256" key="6">
    <source>
        <dbReference type="ARBA" id="ARBA00044129"/>
    </source>
</evidence>
<accession>L8GFT2</accession>
<evidence type="ECO:0000256" key="5">
    <source>
        <dbReference type="ARBA" id="ARBA00023274"/>
    </source>
</evidence>
<dbReference type="EMBL" id="KB008145">
    <property type="protein sequence ID" value="ELR11945.1"/>
    <property type="molecule type" value="Genomic_DNA"/>
</dbReference>
<sequence>MKSLRSVAGASGVPRPTLPLLPFALQTRNATAGSSLLRTMSAAHFTSSTQFASRPLSIFSKRQLHSSGPVSQESASQSAEVPAPTPSYIVPESFAVVYVGGRQYKVSKGDTIITERLLVDVGETIHLKKVLMVGSQNFTAIGQPLLTEAVVEAVVEEQTRAAKVVVFKFKRRKNHRRTRGHRQDITVLRISNVKLGYEQAAPDATTGLSTVFGPTVPASAVLPPRASDDLKESILS</sequence>
<dbReference type="STRING" id="1257118.L8GFT2"/>
<reference evidence="7 8" key="1">
    <citation type="journal article" date="2013" name="Genome Biol.">
        <title>Genome of Acanthamoeba castellanii highlights extensive lateral gene transfer and early evolution of tyrosine kinase signaling.</title>
        <authorList>
            <person name="Clarke M."/>
            <person name="Lohan A.J."/>
            <person name="Liu B."/>
            <person name="Lagkouvardos I."/>
            <person name="Roy S."/>
            <person name="Zafar N."/>
            <person name="Bertelli C."/>
            <person name="Schilde C."/>
            <person name="Kianianmomeni A."/>
            <person name="Burglin T.R."/>
            <person name="Frech C."/>
            <person name="Turcotte B."/>
            <person name="Kopec K.O."/>
            <person name="Synnott J.M."/>
            <person name="Choo C."/>
            <person name="Paponov I."/>
            <person name="Finkler A."/>
            <person name="Soon Heng Tan C."/>
            <person name="Hutchins A.P."/>
            <person name="Weinmeier T."/>
            <person name="Rattei T."/>
            <person name="Chu J.S."/>
            <person name="Gimenez G."/>
            <person name="Irimia M."/>
            <person name="Rigden D.J."/>
            <person name="Fitzpatrick D.A."/>
            <person name="Lorenzo-Morales J."/>
            <person name="Bateman A."/>
            <person name="Chiu C.H."/>
            <person name="Tang P."/>
            <person name="Hegemann P."/>
            <person name="Fromm H."/>
            <person name="Raoult D."/>
            <person name="Greub G."/>
            <person name="Miranda-Saavedra D."/>
            <person name="Chen N."/>
            <person name="Nash P."/>
            <person name="Ginger M.L."/>
            <person name="Horn M."/>
            <person name="Schaap P."/>
            <person name="Caler L."/>
            <person name="Loftus B."/>
        </authorList>
    </citation>
    <scope>NUCLEOTIDE SEQUENCE [LARGE SCALE GENOMIC DNA]</scope>
    <source>
        <strain evidence="7 8">Neff</strain>
    </source>
</reference>
<dbReference type="GO" id="GO:0005762">
    <property type="term" value="C:mitochondrial large ribosomal subunit"/>
    <property type="evidence" value="ECO:0007669"/>
    <property type="project" value="TreeGrafter"/>
</dbReference>
<dbReference type="VEuPathDB" id="AmoebaDB:ACA1_399950"/>
<dbReference type="OrthoDB" id="5994at2759"/>
<evidence type="ECO:0000256" key="2">
    <source>
        <dbReference type="ARBA" id="ARBA00022730"/>
    </source>
</evidence>
<dbReference type="SUPFAM" id="SSF141091">
    <property type="entry name" value="L21p-like"/>
    <property type="match status" value="1"/>
</dbReference>
<evidence type="ECO:0000256" key="1">
    <source>
        <dbReference type="ARBA" id="ARBA00008563"/>
    </source>
</evidence>
<keyword evidence="2" id="KW-0699">rRNA-binding</keyword>
<dbReference type="InterPro" id="IPR001787">
    <property type="entry name" value="Ribosomal_bL21"/>
</dbReference>
<dbReference type="RefSeq" id="XP_004333958.1">
    <property type="nucleotide sequence ID" value="XM_004333910.1"/>
</dbReference>
<dbReference type="AlphaFoldDB" id="L8GFT2"/>
<dbReference type="GeneID" id="14912398"/>
<comment type="similarity">
    <text evidence="1">Belongs to the bacterial ribosomal protein bL21 family.</text>
</comment>
<evidence type="ECO:0000313" key="8">
    <source>
        <dbReference type="Proteomes" id="UP000011083"/>
    </source>
</evidence>
<proteinExistence type="inferred from homology"/>
<gene>
    <name evidence="7" type="ORF">ACA1_399950</name>
</gene>